<reference evidence="2 3" key="1">
    <citation type="submission" date="2019-12" db="EMBL/GenBank/DDBJ databases">
        <title>Genomic-based taxomic classification of the family Erythrobacteraceae.</title>
        <authorList>
            <person name="Xu L."/>
        </authorList>
    </citation>
    <scope>NUCLEOTIDE SEQUENCE [LARGE SCALE GENOMIC DNA]</scope>
    <source>
        <strain evidence="2 3">RC4-10-4</strain>
    </source>
</reference>
<name>A0A844ZWX3_9SPHN</name>
<dbReference type="PROSITE" id="PS51257">
    <property type="entry name" value="PROKAR_LIPOPROTEIN"/>
    <property type="match status" value="1"/>
</dbReference>
<gene>
    <name evidence="2" type="ORF">GRI62_03205</name>
</gene>
<evidence type="ECO:0000313" key="2">
    <source>
        <dbReference type="EMBL" id="MXO92613.1"/>
    </source>
</evidence>
<dbReference type="SUPFAM" id="SSF54427">
    <property type="entry name" value="NTF2-like"/>
    <property type="match status" value="1"/>
</dbReference>
<evidence type="ECO:0000256" key="1">
    <source>
        <dbReference type="SAM" id="SignalP"/>
    </source>
</evidence>
<dbReference type="InterPro" id="IPR032710">
    <property type="entry name" value="NTF2-like_dom_sf"/>
</dbReference>
<sequence>MERKGNVTGALAALLLVAAPLLAGCAHIAPQVAVPAELLARHDFSLADTPNKRTALAYLYTAWNDGQLAQARQSYWVPGSFPPGGGAGPPVSPRYTIRRVIEEGDQVVVLAFVEGVGIGQPFTTIFGTPGGTKIGDAVVEIMRFDPATGLIAEKVDVIEPLSETTYDFR</sequence>
<evidence type="ECO:0008006" key="4">
    <source>
        <dbReference type="Google" id="ProtNLM"/>
    </source>
</evidence>
<dbReference type="AlphaFoldDB" id="A0A844ZWX3"/>
<feature type="chain" id="PRO_5032665787" description="Lipoprotein" evidence="1">
    <location>
        <begin position="24"/>
        <end position="169"/>
    </location>
</feature>
<feature type="signal peptide" evidence="1">
    <location>
        <begin position="1"/>
        <end position="23"/>
    </location>
</feature>
<dbReference type="EMBL" id="WTYH01000001">
    <property type="protein sequence ID" value="MXO92613.1"/>
    <property type="molecule type" value="Genomic_DNA"/>
</dbReference>
<proteinExistence type="predicted"/>
<keyword evidence="3" id="KW-1185">Reference proteome</keyword>
<dbReference type="Proteomes" id="UP000460626">
    <property type="component" value="Unassembled WGS sequence"/>
</dbReference>
<comment type="caution">
    <text evidence="2">The sequence shown here is derived from an EMBL/GenBank/DDBJ whole genome shotgun (WGS) entry which is preliminary data.</text>
</comment>
<protein>
    <recommendedName>
        <fullName evidence="4">Lipoprotein</fullName>
    </recommendedName>
</protein>
<keyword evidence="1" id="KW-0732">Signal</keyword>
<dbReference type="RefSeq" id="WP_131451978.1">
    <property type="nucleotide sequence ID" value="NZ_BMJK01000001.1"/>
</dbReference>
<evidence type="ECO:0000313" key="3">
    <source>
        <dbReference type="Proteomes" id="UP000460626"/>
    </source>
</evidence>
<organism evidence="2 3">
    <name type="scientific">Aurantiacibacter arachoides</name>
    <dbReference type="NCBI Taxonomy" id="1850444"/>
    <lineage>
        <taxon>Bacteria</taxon>
        <taxon>Pseudomonadati</taxon>
        <taxon>Pseudomonadota</taxon>
        <taxon>Alphaproteobacteria</taxon>
        <taxon>Sphingomonadales</taxon>
        <taxon>Erythrobacteraceae</taxon>
        <taxon>Aurantiacibacter</taxon>
    </lineage>
</organism>
<accession>A0A844ZWX3</accession>